<dbReference type="InterPro" id="IPR037110">
    <property type="entry name" value="Betagal_dom2_sf"/>
</dbReference>
<keyword evidence="1" id="KW-0378">Hydrolase</keyword>
<dbReference type="InterPro" id="IPR008979">
    <property type="entry name" value="Galactose-bd-like_sf"/>
</dbReference>
<dbReference type="Gene3D" id="2.102.20.10">
    <property type="entry name" value="Beta-galactosidase, domain 2"/>
    <property type="match status" value="1"/>
</dbReference>
<protein>
    <recommendedName>
        <fullName evidence="3">Beta-galactosidase domain-containing protein</fullName>
    </recommendedName>
</protein>
<keyword evidence="2" id="KW-0326">Glycosidase</keyword>
<dbReference type="Pfam" id="PF13363">
    <property type="entry name" value="BetaGal_dom3"/>
    <property type="match status" value="1"/>
</dbReference>
<dbReference type="Gene3D" id="2.60.120.260">
    <property type="entry name" value="Galactose-binding domain-like"/>
    <property type="match status" value="2"/>
</dbReference>
<dbReference type="SMART" id="SM01029">
    <property type="entry name" value="BetaGal_dom2"/>
    <property type="match status" value="1"/>
</dbReference>
<name>A0ABR3JF73_9AGAR</name>
<reference evidence="5" key="1">
    <citation type="submission" date="2024-06" db="EMBL/GenBank/DDBJ databases">
        <title>Multi-omics analyses provide insights into the biosynthesis of the anticancer antibiotic pleurotin in Hohenbuehelia grisea.</title>
        <authorList>
            <person name="Weaver J.A."/>
            <person name="Alberti F."/>
        </authorList>
    </citation>
    <scope>NUCLEOTIDE SEQUENCE [LARGE SCALE GENOMIC DNA]</scope>
    <source>
        <strain evidence="5">T-177</strain>
    </source>
</reference>
<evidence type="ECO:0000313" key="5">
    <source>
        <dbReference type="Proteomes" id="UP001556367"/>
    </source>
</evidence>
<evidence type="ECO:0000256" key="2">
    <source>
        <dbReference type="ARBA" id="ARBA00023295"/>
    </source>
</evidence>
<evidence type="ECO:0000256" key="1">
    <source>
        <dbReference type="ARBA" id="ARBA00022801"/>
    </source>
</evidence>
<comment type="caution">
    <text evidence="4">The sequence shown here is derived from an EMBL/GenBank/DDBJ whole genome shotgun (WGS) entry which is preliminary data.</text>
</comment>
<dbReference type="Pfam" id="PF13364">
    <property type="entry name" value="BetaGal_ABD2"/>
    <property type="match status" value="2"/>
</dbReference>
<dbReference type="InterPro" id="IPR025972">
    <property type="entry name" value="BetaGal_dom3"/>
</dbReference>
<keyword evidence="5" id="KW-1185">Reference proteome</keyword>
<evidence type="ECO:0000259" key="3">
    <source>
        <dbReference type="SMART" id="SM01029"/>
    </source>
</evidence>
<dbReference type="Pfam" id="PF10435">
    <property type="entry name" value="BetaGal_dom2"/>
    <property type="match status" value="1"/>
</dbReference>
<sequence length="608" mass="64639">MYAAQLHNPDTAAGFYMVRHLDSTSLALTTTSLSVATSRGPLTVPQNGTITFNGRDAKFLVTDYVFGKSASRILYSTAEIMTWTTIGSADYIILYAGPNETGETTLVFSSAPTVDLRSAPTASSNFANGVLRLNYALKSAVQVINIKSGQANLVIMVMDKPTAYTWHAPVIPGAGEFGNFFSVGTNQTVLVGGPYLIRSASIAGDTLQLVGDLNGTTSVEFIAPANVQRLSWNGKSVSTAKTTRGSLAGSLIVAQPAITLPVLSKWKVSGSLPEISPDFDDSSFTLASLTTTNYTNLPPLAGDHVLYSQQYGLYGGNLIFRGHFNASGAETAVSLTVQGGFAFAYTAWLNGVFLGSNQGNATISLTSDSWGIPKDTLRIGQDNVLVILQDHMGISETNTNGGKEPRGIRGYALVGGNTKFSQWRLQGNQGGAANAPDTQRGYLNEGGLYSERIGAHLPGFPGSSWANGTPTAGGGVARAGVNFYRTTFDLDLPDGFDVPIRLSFSPSDISIRFRAQIYLNGWQFGKYVNNIGPQTVFVLPAGLLRRKSTNTLALSLWSMDETGASIAGLQLVADGAFATSLNVQDYTLAPDYADQQQKRPSAVFVEPM</sequence>
<feature type="domain" description="Beta-galactosidase" evidence="3">
    <location>
        <begin position="1"/>
        <end position="166"/>
    </location>
</feature>
<dbReference type="SUPFAM" id="SSF51011">
    <property type="entry name" value="Glycosyl hydrolase domain"/>
    <property type="match status" value="1"/>
</dbReference>
<dbReference type="InterPro" id="IPR036833">
    <property type="entry name" value="BetaGal_dom3_sf"/>
</dbReference>
<dbReference type="InterPro" id="IPR025300">
    <property type="entry name" value="BetaGal_jelly_roll_dom"/>
</dbReference>
<dbReference type="InterPro" id="IPR018954">
    <property type="entry name" value="Betagal_dom2"/>
</dbReference>
<organism evidence="4 5">
    <name type="scientific">Hohenbuehelia grisea</name>
    <dbReference type="NCBI Taxonomy" id="104357"/>
    <lineage>
        <taxon>Eukaryota</taxon>
        <taxon>Fungi</taxon>
        <taxon>Dikarya</taxon>
        <taxon>Basidiomycota</taxon>
        <taxon>Agaricomycotina</taxon>
        <taxon>Agaricomycetes</taxon>
        <taxon>Agaricomycetidae</taxon>
        <taxon>Agaricales</taxon>
        <taxon>Pleurotineae</taxon>
        <taxon>Pleurotaceae</taxon>
        <taxon>Hohenbuehelia</taxon>
    </lineage>
</organism>
<dbReference type="EMBL" id="JASNQZ010000008">
    <property type="protein sequence ID" value="KAL0954023.1"/>
    <property type="molecule type" value="Genomic_DNA"/>
</dbReference>
<accession>A0ABR3JF73</accession>
<proteinExistence type="predicted"/>
<gene>
    <name evidence="4" type="ORF">HGRIS_005178</name>
</gene>
<dbReference type="SUPFAM" id="SSF117100">
    <property type="entry name" value="Beta-galactosidase LacA, domain 3"/>
    <property type="match status" value="1"/>
</dbReference>
<dbReference type="Proteomes" id="UP001556367">
    <property type="component" value="Unassembled WGS sequence"/>
</dbReference>
<evidence type="ECO:0000313" key="4">
    <source>
        <dbReference type="EMBL" id="KAL0954023.1"/>
    </source>
</evidence>
<dbReference type="Gene3D" id="2.60.390.10">
    <property type="entry name" value="Beta-galactosidase, domain 3"/>
    <property type="match status" value="1"/>
</dbReference>
<dbReference type="SUPFAM" id="SSF49785">
    <property type="entry name" value="Galactose-binding domain-like"/>
    <property type="match status" value="2"/>
</dbReference>